<dbReference type="CDD" id="cd01750">
    <property type="entry name" value="GATase1_CobQ"/>
    <property type="match status" value="1"/>
</dbReference>
<organism evidence="7 8">
    <name type="scientific">Acidiferrimicrobium australe</name>
    <dbReference type="NCBI Taxonomy" id="2664430"/>
    <lineage>
        <taxon>Bacteria</taxon>
        <taxon>Bacillati</taxon>
        <taxon>Actinomycetota</taxon>
        <taxon>Acidimicrobiia</taxon>
        <taxon>Acidimicrobiales</taxon>
        <taxon>Acidimicrobiaceae</taxon>
        <taxon>Acidiferrimicrobium</taxon>
    </lineage>
</organism>
<dbReference type="InterPro" id="IPR002586">
    <property type="entry name" value="CobQ/CobB/MinD/ParA_Nub-bd_dom"/>
</dbReference>
<reference evidence="7 8" key="1">
    <citation type="submission" date="2019-11" db="EMBL/GenBank/DDBJ databases">
        <title>Acidiferrimicrobium australis gen. nov., sp. nov., an acidophilic and obligately heterotrophic, member of the Actinobacteria that catalyses dissimilatory oxido- reduction of iron isolated from metal-rich acidic water in Chile.</title>
        <authorList>
            <person name="Gonzalez D."/>
            <person name="Huber K."/>
            <person name="Hedrich S."/>
            <person name="Rojas-Villalobos C."/>
            <person name="Quatrini R."/>
            <person name="Dinamarca M.A."/>
            <person name="Schwarz A."/>
            <person name="Canales C."/>
            <person name="Nancucheo I."/>
        </authorList>
    </citation>
    <scope>NUCLEOTIDE SEQUENCE [LARGE SCALE GENOMIC DNA]</scope>
    <source>
        <strain evidence="7 8">USS-CCA1</strain>
    </source>
</reference>
<sequence length="497" mass="52493">MVCGTTSNAGKSTVTAGLCRHYARRGARVAPFKAQNMSNNSAVTRSGHEIARAQAWQATAAGAEPEVAMNPVLVKPMGDRRCQVVVMGRPLGTMTAADYHRMKPELLDVVLAALADLRRRYDVVILEGAGSPAEINLLDADIVNLRLAHDAALPAIIVGDIDLGGVFASLFGTVALLPDAYRRLVKGFVVNKFRGDPALLLDGTARLQERCGIPTLGVLPFLDGPEIDSEDSLALDRPLTAAAAGTDEGADPTRIHDVLDVAVVRLPRIANFTDIDPLRMEPGVRLRWVDDARSVGQPDLLVIPGSKATVADLAWLRSRGLHRAVDAVRGVVLGICAGYQMLGRSITDPGGVESSDPGADGLGLLDAVTTFGPDKVTRWRHGRLFGRHASGYQIHHGVVQASGPPLVELDDGTGDGAIGTTTGGGTVWGTTLHGLLESDGARKALLGQVAGKARKRIGHGGSFEAARQRRIDRLADTIGEHLDMEAVDRILAEGSLG</sequence>
<dbReference type="PANTHER" id="PTHR21343">
    <property type="entry name" value="DETHIOBIOTIN SYNTHETASE"/>
    <property type="match status" value="1"/>
</dbReference>
<dbReference type="SUPFAM" id="SSF52317">
    <property type="entry name" value="Class I glutamine amidotransferase-like"/>
    <property type="match status" value="1"/>
</dbReference>
<dbReference type="InterPro" id="IPR029062">
    <property type="entry name" value="Class_I_gatase-like"/>
</dbReference>
<evidence type="ECO:0000313" key="8">
    <source>
        <dbReference type="Proteomes" id="UP000437736"/>
    </source>
</evidence>
<dbReference type="PROSITE" id="PS51274">
    <property type="entry name" value="GATASE_COBBQ"/>
    <property type="match status" value="1"/>
</dbReference>
<comment type="caution">
    <text evidence="7">The sequence shown here is derived from an EMBL/GenBank/DDBJ whole genome shotgun (WGS) entry which is preliminary data.</text>
</comment>
<dbReference type="Pfam" id="PF01656">
    <property type="entry name" value="CbiA"/>
    <property type="match status" value="1"/>
</dbReference>
<dbReference type="Gene3D" id="3.40.50.880">
    <property type="match status" value="1"/>
</dbReference>
<dbReference type="InterPro" id="IPR027417">
    <property type="entry name" value="P-loop_NTPase"/>
</dbReference>
<feature type="active site" evidence="4">
    <location>
        <position position="433"/>
    </location>
</feature>
<dbReference type="Proteomes" id="UP000437736">
    <property type="component" value="Unassembled WGS sequence"/>
</dbReference>
<gene>
    <name evidence="4" type="primary">cobQ</name>
    <name evidence="7" type="ORF">GHK86_09560</name>
</gene>
<feature type="domain" description="CobB/CobQ-like glutamine amidotransferase" evidence="6">
    <location>
        <begin position="260"/>
        <end position="439"/>
    </location>
</feature>
<dbReference type="InterPro" id="IPR047045">
    <property type="entry name" value="CobQ_N"/>
</dbReference>
<evidence type="ECO:0000313" key="7">
    <source>
        <dbReference type="EMBL" id="MST32962.1"/>
    </source>
</evidence>
<dbReference type="InterPro" id="IPR011698">
    <property type="entry name" value="GATase_3"/>
</dbReference>
<evidence type="ECO:0000259" key="6">
    <source>
        <dbReference type="Pfam" id="PF07685"/>
    </source>
</evidence>
<evidence type="ECO:0000256" key="4">
    <source>
        <dbReference type="HAMAP-Rule" id="MF_00028"/>
    </source>
</evidence>
<dbReference type="HAMAP" id="MF_00028">
    <property type="entry name" value="CobQ"/>
    <property type="match status" value="1"/>
</dbReference>
<comment type="pathway">
    <text evidence="1 4">Cofactor biosynthesis; adenosylcobalamin biosynthesis.</text>
</comment>
<evidence type="ECO:0000259" key="5">
    <source>
        <dbReference type="Pfam" id="PF01656"/>
    </source>
</evidence>
<feature type="domain" description="CobQ/CobB/MinD/ParA nucleotide binding" evidence="5">
    <location>
        <begin position="1"/>
        <end position="222"/>
    </location>
</feature>
<dbReference type="InterPro" id="IPR033949">
    <property type="entry name" value="CobQ_GATase1"/>
</dbReference>
<dbReference type="SUPFAM" id="SSF52540">
    <property type="entry name" value="P-loop containing nucleoside triphosphate hydrolases"/>
    <property type="match status" value="1"/>
</dbReference>
<comment type="function">
    <text evidence="4">Catalyzes amidations at positions B, D, E, and G on adenosylcobyrinic A,C-diamide. NH(2) groups are provided by glutamine, and one molecule of ATP is hydrogenolyzed for each amidation.</text>
</comment>
<feature type="active site" description="Nucleophile" evidence="4">
    <location>
        <position position="336"/>
    </location>
</feature>
<evidence type="ECO:0000256" key="3">
    <source>
        <dbReference type="ARBA" id="ARBA00022962"/>
    </source>
</evidence>
<keyword evidence="2 4" id="KW-0169">Cobalamin biosynthesis</keyword>
<dbReference type="CDD" id="cd05389">
    <property type="entry name" value="CobQ_N"/>
    <property type="match status" value="1"/>
</dbReference>
<dbReference type="InterPro" id="IPR004459">
    <property type="entry name" value="CobQ_synth"/>
</dbReference>
<comment type="similarity">
    <text evidence="4">Belongs to the CobB/CobQ family. CobQ subfamily.</text>
</comment>
<keyword evidence="8" id="KW-1185">Reference proteome</keyword>
<proteinExistence type="inferred from homology"/>
<dbReference type="EMBL" id="WJHE01000444">
    <property type="protein sequence ID" value="MST32962.1"/>
    <property type="molecule type" value="Genomic_DNA"/>
</dbReference>
<name>A0ABW9QTH2_9ACTN</name>
<accession>A0ABW9QTH2</accession>
<keyword evidence="3 4" id="KW-0315">Glutamine amidotransferase</keyword>
<dbReference type="PANTHER" id="PTHR21343:SF1">
    <property type="entry name" value="COBYRIC ACID SYNTHASE"/>
    <property type="match status" value="1"/>
</dbReference>
<dbReference type="NCBIfam" id="TIGR00313">
    <property type="entry name" value="cobQ"/>
    <property type="match status" value="1"/>
</dbReference>
<dbReference type="Pfam" id="PF07685">
    <property type="entry name" value="GATase_3"/>
    <property type="match status" value="1"/>
</dbReference>
<dbReference type="NCBIfam" id="NF001989">
    <property type="entry name" value="PRK00784.1"/>
    <property type="match status" value="1"/>
</dbReference>
<evidence type="ECO:0000256" key="1">
    <source>
        <dbReference type="ARBA" id="ARBA00004953"/>
    </source>
</evidence>
<protein>
    <recommendedName>
        <fullName evidence="4">Cobyric acid synthase</fullName>
    </recommendedName>
</protein>
<evidence type="ECO:0000256" key="2">
    <source>
        <dbReference type="ARBA" id="ARBA00022573"/>
    </source>
</evidence>
<dbReference type="Gene3D" id="3.40.50.300">
    <property type="entry name" value="P-loop containing nucleotide triphosphate hydrolases"/>
    <property type="match status" value="1"/>
</dbReference>